<comment type="subcellular location">
    <subcellularLocation>
        <location evidence="6">Mitochondrion inner membrane</location>
        <topology evidence="6">Peripheral membrane protein</topology>
        <orientation evidence="6">Matrix side</orientation>
    </subcellularLocation>
</comment>
<evidence type="ECO:0000256" key="1">
    <source>
        <dbReference type="ARBA" id="ARBA00005454"/>
    </source>
</evidence>
<dbReference type="FunFam" id="3.30.70.2570:FF:000001">
    <property type="entry name" value="Translation factor GUF1, mitochondrial"/>
    <property type="match status" value="1"/>
</dbReference>
<comment type="similarity">
    <text evidence="6">Belongs to the GTP-binding elongation factor family. LepA subfamily.</text>
</comment>
<protein>
    <recommendedName>
        <fullName evidence="6">Translation factor GUF1 homolog, mitochondrial</fullName>
        <ecNumber evidence="6">3.6.5.n1</ecNumber>
    </recommendedName>
    <alternativeName>
        <fullName evidence="6">Elongation factor 4 homolog</fullName>
        <shortName evidence="6">EF-4</shortName>
    </alternativeName>
    <alternativeName>
        <fullName evidence="6">GTPase GUF1 homolog</fullName>
    </alternativeName>
    <alternativeName>
        <fullName evidence="6">Ribosomal back-translocase</fullName>
    </alternativeName>
</protein>
<dbReference type="PRINTS" id="PR00315">
    <property type="entry name" value="ELONGATNFCT"/>
</dbReference>
<dbReference type="Gene3D" id="3.30.70.2570">
    <property type="entry name" value="Elongation factor 4, C-terminal domain"/>
    <property type="match status" value="1"/>
</dbReference>
<dbReference type="Gene3D" id="2.40.30.10">
    <property type="entry name" value="Translation factors"/>
    <property type="match status" value="1"/>
</dbReference>
<dbReference type="FunFam" id="3.30.70.240:FF:000007">
    <property type="entry name" value="Translation factor GUF1, mitochondrial"/>
    <property type="match status" value="1"/>
</dbReference>
<dbReference type="CDD" id="cd01890">
    <property type="entry name" value="LepA"/>
    <property type="match status" value="1"/>
</dbReference>
<accession>A0A182ZC50</accession>
<evidence type="ECO:0000256" key="5">
    <source>
        <dbReference type="ARBA" id="ARBA00023134"/>
    </source>
</evidence>
<dbReference type="SUPFAM" id="SSF50447">
    <property type="entry name" value="Translation proteins"/>
    <property type="match status" value="1"/>
</dbReference>
<keyword evidence="6" id="KW-0496">Mitochondrion</keyword>
<dbReference type="PANTHER" id="PTHR43512:SF4">
    <property type="entry name" value="TRANSLATION FACTOR GUF1 HOMOLOG, CHLOROPLASTIC"/>
    <property type="match status" value="1"/>
</dbReference>
<dbReference type="NCBIfam" id="TIGR00231">
    <property type="entry name" value="small_GTP"/>
    <property type="match status" value="1"/>
</dbReference>
<dbReference type="NCBIfam" id="TIGR01393">
    <property type="entry name" value="lepA"/>
    <property type="match status" value="1"/>
</dbReference>
<dbReference type="InterPro" id="IPR038363">
    <property type="entry name" value="LepA_C_sf"/>
</dbReference>
<comment type="catalytic activity">
    <reaction evidence="6">
        <text>GTP + H2O = GDP + phosphate + H(+)</text>
        <dbReference type="Rhea" id="RHEA:19669"/>
        <dbReference type="ChEBI" id="CHEBI:15377"/>
        <dbReference type="ChEBI" id="CHEBI:15378"/>
        <dbReference type="ChEBI" id="CHEBI:37565"/>
        <dbReference type="ChEBI" id="CHEBI:43474"/>
        <dbReference type="ChEBI" id="CHEBI:58189"/>
        <dbReference type="EC" id="3.6.5.n1"/>
    </reaction>
</comment>
<proteinExistence type="inferred from homology"/>
<dbReference type="VEuPathDB" id="VectorBase:BGLB006708"/>
<dbReference type="Pfam" id="PF00009">
    <property type="entry name" value="GTP_EFTU"/>
    <property type="match status" value="1"/>
</dbReference>
<feature type="binding site" evidence="6">
    <location>
        <begin position="78"/>
        <end position="82"/>
    </location>
    <ligand>
        <name>GTP</name>
        <dbReference type="ChEBI" id="CHEBI:37565"/>
    </ligand>
</feature>
<dbReference type="InterPro" id="IPR005225">
    <property type="entry name" value="Small_GTP-bd"/>
</dbReference>
<evidence type="ECO:0000256" key="3">
    <source>
        <dbReference type="ARBA" id="ARBA00022801"/>
    </source>
</evidence>
<feature type="binding site" evidence="6">
    <location>
        <begin position="13"/>
        <end position="20"/>
    </location>
    <ligand>
        <name>GTP</name>
        <dbReference type="ChEBI" id="CHEBI:37565"/>
    </ligand>
</feature>
<dbReference type="InterPro" id="IPR035647">
    <property type="entry name" value="EFG_III/V"/>
</dbReference>
<dbReference type="CDD" id="cd03709">
    <property type="entry name" value="lepA_C"/>
    <property type="match status" value="1"/>
</dbReference>
<keyword evidence="6" id="KW-0999">Mitochondrion inner membrane</keyword>
<dbReference type="GO" id="GO:0003924">
    <property type="term" value="F:GTPase activity"/>
    <property type="evidence" value="ECO:0007669"/>
    <property type="project" value="UniProtKB-UniRule"/>
</dbReference>
<dbReference type="HAMAP" id="MF_00071">
    <property type="entry name" value="LepA"/>
    <property type="match status" value="1"/>
</dbReference>
<reference evidence="8" key="2">
    <citation type="submission" date="2013-03" db="EMBL/GenBank/DDBJ databases">
        <title>Sequence assembly of the Biomphalaria glabrata genome version 4.3.</title>
        <authorList>
            <person name="Warren W."/>
            <person name="Wilson R.K."/>
            <person name="Hillier L.W."/>
            <person name="Minx P."/>
        </authorList>
    </citation>
    <scope>NUCLEOTIDE SEQUENCE</scope>
    <source>
        <strain evidence="8">BB02</strain>
    </source>
</reference>
<feature type="domain" description="Tr-type G" evidence="7">
    <location>
        <begin position="4"/>
        <end position="185"/>
    </location>
</feature>
<dbReference type="InterPro" id="IPR006297">
    <property type="entry name" value="EF-4"/>
</dbReference>
<dbReference type="Pfam" id="PF06421">
    <property type="entry name" value="LepA_C"/>
    <property type="match status" value="1"/>
</dbReference>
<evidence type="ECO:0000313" key="9">
    <source>
        <dbReference type="Proteomes" id="UP000076420"/>
    </source>
</evidence>
<evidence type="ECO:0000259" key="7">
    <source>
        <dbReference type="PROSITE" id="PS51722"/>
    </source>
</evidence>
<feature type="binding site" evidence="6">
    <location>
        <begin position="132"/>
        <end position="135"/>
    </location>
    <ligand>
        <name>GTP</name>
        <dbReference type="ChEBI" id="CHEBI:37565"/>
    </ligand>
</feature>
<dbReference type="EnsemblMetazoa" id="BGLB006708-RA">
    <property type="protein sequence ID" value="BGLB006708-PA"/>
    <property type="gene ID" value="BGLB006708"/>
</dbReference>
<dbReference type="GO" id="GO:0005525">
    <property type="term" value="F:GTP binding"/>
    <property type="evidence" value="ECO:0007669"/>
    <property type="project" value="UniProtKB-UniRule"/>
</dbReference>
<dbReference type="PANTHER" id="PTHR43512">
    <property type="entry name" value="TRANSLATION FACTOR GUF1-RELATED"/>
    <property type="match status" value="1"/>
</dbReference>
<organism evidence="8 9">
    <name type="scientific">Biomphalaria glabrata</name>
    <name type="common">Bloodfluke planorb</name>
    <name type="synonym">Freshwater snail</name>
    <dbReference type="NCBI Taxonomy" id="6526"/>
    <lineage>
        <taxon>Eukaryota</taxon>
        <taxon>Metazoa</taxon>
        <taxon>Spiralia</taxon>
        <taxon>Lophotrochozoa</taxon>
        <taxon>Mollusca</taxon>
        <taxon>Gastropoda</taxon>
        <taxon>Heterobranchia</taxon>
        <taxon>Euthyneura</taxon>
        <taxon>Panpulmonata</taxon>
        <taxon>Hygrophila</taxon>
        <taxon>Lymnaeoidea</taxon>
        <taxon>Planorbidae</taxon>
        <taxon>Biomphalaria</taxon>
    </lineage>
</organism>
<dbReference type="GO" id="GO:0005743">
    <property type="term" value="C:mitochondrial inner membrane"/>
    <property type="evidence" value="ECO:0007669"/>
    <property type="project" value="UniProtKB-SubCell"/>
</dbReference>
<name>A0A182ZC50_BIOGL</name>
<evidence type="ECO:0000313" key="8">
    <source>
        <dbReference type="EnsemblMetazoa" id="BGLB006708-PA"/>
    </source>
</evidence>
<comment type="similarity">
    <text evidence="1">Belongs to the TRAFAC class translation factor GTPase superfamily. Classic translation factor GTPase family. LepA subfamily.</text>
</comment>
<dbReference type="FunFam" id="2.40.30.10:FF:000015">
    <property type="entry name" value="Translation factor GUF1, mitochondrial"/>
    <property type="match status" value="1"/>
</dbReference>
<dbReference type="Pfam" id="PF00679">
    <property type="entry name" value="EFG_C"/>
    <property type="match status" value="1"/>
</dbReference>
<dbReference type="Gene3D" id="3.40.50.300">
    <property type="entry name" value="P-loop containing nucleotide triphosphate hydrolases"/>
    <property type="match status" value="1"/>
</dbReference>
<dbReference type="Proteomes" id="UP000076420">
    <property type="component" value="Unassembled WGS sequence"/>
</dbReference>
<comment type="function">
    <text evidence="6">Promotes mitochondrial protein synthesis. May act as a fidelity factor of the translation reaction, by catalyzing a one-codon backward translocation of tRNAs on improperly translocated ribosomes. Binds to mitochondrial ribosomes in a GTP-dependent manner.</text>
</comment>
<evidence type="ECO:0000256" key="2">
    <source>
        <dbReference type="ARBA" id="ARBA00022741"/>
    </source>
</evidence>
<dbReference type="GO" id="GO:0043022">
    <property type="term" value="F:ribosome binding"/>
    <property type="evidence" value="ECO:0007669"/>
    <property type="project" value="UniProtKB-UniRule"/>
</dbReference>
<reference evidence="8" key="4">
    <citation type="submission" date="2020-05" db="UniProtKB">
        <authorList>
            <consortium name="EnsemblMetazoa"/>
        </authorList>
    </citation>
    <scope>IDENTIFICATION</scope>
    <source>
        <strain evidence="8">BB02</strain>
    </source>
</reference>
<dbReference type="InterPro" id="IPR013842">
    <property type="entry name" value="LepA_CTD"/>
</dbReference>
<dbReference type="GO" id="GO:0005759">
    <property type="term" value="C:mitochondrial matrix"/>
    <property type="evidence" value="ECO:0007669"/>
    <property type="project" value="UniProtKB-UniRule"/>
</dbReference>
<dbReference type="InterPro" id="IPR027417">
    <property type="entry name" value="P-loop_NTPase"/>
</dbReference>
<dbReference type="InterPro" id="IPR009000">
    <property type="entry name" value="Transl_B-barrel_sf"/>
</dbReference>
<evidence type="ECO:0000256" key="4">
    <source>
        <dbReference type="ARBA" id="ARBA00022917"/>
    </source>
</evidence>
<dbReference type="EC" id="3.6.5.n1" evidence="6"/>
<keyword evidence="3 6" id="KW-0378">Hydrolase</keyword>
<dbReference type="FunFam" id="3.40.50.300:FF:000078">
    <property type="entry name" value="Elongation factor 4"/>
    <property type="match status" value="1"/>
</dbReference>
<evidence type="ECO:0000256" key="6">
    <source>
        <dbReference type="HAMAP-Rule" id="MF_03137"/>
    </source>
</evidence>
<dbReference type="CDD" id="cd16260">
    <property type="entry name" value="EF4_III"/>
    <property type="match status" value="1"/>
</dbReference>
<dbReference type="Gene3D" id="3.30.70.870">
    <property type="entry name" value="Elongation Factor G (Translational Gtpase), domain 3"/>
    <property type="match status" value="1"/>
</dbReference>
<dbReference type="VEuPathDB" id="VectorBase:BGLAX_030832"/>
<dbReference type="GO" id="GO:0045727">
    <property type="term" value="P:positive regulation of translation"/>
    <property type="evidence" value="ECO:0007669"/>
    <property type="project" value="UniProtKB-UniRule"/>
</dbReference>
<dbReference type="FunFam" id="3.30.70.870:FF:000004">
    <property type="entry name" value="Translation factor GUF1, mitochondrial"/>
    <property type="match status" value="1"/>
</dbReference>
<dbReference type="SUPFAM" id="SSF52540">
    <property type="entry name" value="P-loop containing nucleoside triphosphate hydrolases"/>
    <property type="match status" value="1"/>
</dbReference>
<dbReference type="InterPro" id="IPR035654">
    <property type="entry name" value="LepA_IV"/>
</dbReference>
<keyword evidence="5 6" id="KW-0342">GTP-binding</keyword>
<dbReference type="STRING" id="6526.A0A182ZC50"/>
<dbReference type="GO" id="GO:0006412">
    <property type="term" value="P:translation"/>
    <property type="evidence" value="ECO:0007669"/>
    <property type="project" value="UniProtKB-KW"/>
</dbReference>
<reference evidence="8" key="1">
    <citation type="journal article" date="2004" name="J. Parasitol.">
        <title>The mitochondrial genome of Biomphalaria glabrata (Gastropoda: Basommatophora), intermediate host of Schistosoma mansoni.</title>
        <authorList>
            <person name="DeJong R.J."/>
            <person name="Emery A.M."/>
            <person name="Adema C.M."/>
        </authorList>
    </citation>
    <scope>NUCLEOTIDE SEQUENCE</scope>
    <source>
        <strain evidence="8">BB02</strain>
    </source>
</reference>
<gene>
    <name evidence="8" type="primary">106064523</name>
</gene>
<dbReference type="InterPro" id="IPR000640">
    <property type="entry name" value="EFG_V-like"/>
</dbReference>
<keyword evidence="2 6" id="KW-0547">Nucleotide-binding</keyword>
<dbReference type="SUPFAM" id="SSF54980">
    <property type="entry name" value="EF-G C-terminal domain-like"/>
    <property type="match status" value="2"/>
</dbReference>
<dbReference type="InterPro" id="IPR000795">
    <property type="entry name" value="T_Tr_GTP-bd_dom"/>
</dbReference>
<dbReference type="Gene3D" id="3.30.70.240">
    <property type="match status" value="1"/>
</dbReference>
<dbReference type="PROSITE" id="PS51722">
    <property type="entry name" value="G_TR_2"/>
    <property type="match status" value="1"/>
</dbReference>
<keyword evidence="4 6" id="KW-0648">Protein biosynthesis</keyword>
<dbReference type="AlphaFoldDB" id="A0A182ZC50"/>
<sequence length="603" mass="68093">MNKKNIRNFCIIAHIDHGKSTLADRILEHTKKIKVKSAQLLDDMELEKERGITIKLNTVTLNYIDPRTDIPYKLHLIDTPGHVDFNYEVSRSLAACEGAILVVDSSQGVQAQTISNVYLAIDNNLEIIPVLNKIDLPQARPDDIKREIENIIGIDCTDAPLISAKTGLNIEDVFNAIIDRIPSPNGDENKPLQALIFDSYYDNHRGVVILICVKEGNIKIGDELKFIHSKHTFKITNITIKTPEIREIRSLEAGDIGMVSGNIKDVSYVKIGDTLVHASNKNPQSLPGYKVLKPMVFMGIFPVEREDYEQLRDALAKISLSDSSLTYEQDSSDALGFGYRCGFLGLLHAEIIQERLEREYNLKLIATAPSVQYHITTKKGEQFSLDNPKNLPPLQNISSISEPYVNARIITPIDFIGNVLTLAADARGIYITTNIIDDTRHELVYEFPLSEIIFDFFNNLKSASKGYASFDYEFKEYKISDLAKMEILINGEVVDPLSMITHKEKAYYRGKHICERLKELIPKKQFEIPIQAAINNKVIARETIKAYRKNVLAKCYGGDISRKRKLLEKQKEGKKRMKMVGSVEIPQTAFLSVLNIGDKNNKK</sequence>
<keyword evidence="6" id="KW-0472">Membrane</keyword>
<reference evidence="8" key="3">
    <citation type="submission" date="2016-10" db="UniProtKB">
        <authorList>
            <consortium name="VectorBase"/>
        </authorList>
    </citation>
    <scope>IDENTIFICATION</scope>
    <source>
        <strain evidence="8">BB02</strain>
    </source>
</reference>